<reference evidence="6" key="1">
    <citation type="submission" date="2025-08" db="UniProtKB">
        <authorList>
            <consortium name="RefSeq"/>
        </authorList>
    </citation>
    <scope>IDENTIFICATION</scope>
    <source>
        <strain evidence="6">15112-1751.03</strain>
        <tissue evidence="6">Whole Adult</tissue>
    </source>
</reference>
<proteinExistence type="inferred from homology"/>
<evidence type="ECO:0000313" key="5">
    <source>
        <dbReference type="Proteomes" id="UP000515160"/>
    </source>
</evidence>
<dbReference type="InterPro" id="IPR003140">
    <property type="entry name" value="PLipase/COase/thioEstase"/>
</dbReference>
<sequence length="224" mass="25120">MASSAIRKHSASLIFFHGSGETGQILIDRVRYLLGRDFNFAHINVVYPTAPLQEYTPLKGQLSKVWFDRNAVDIADPIGKQNMTKGYAVAQQLIQYEVTHGIPLNRIIVGGFSMGGALALHTGYHLTEGLAGVFTHSSFLYRNSVVFESLRNRKFTKETLPELRMFHGQNDTLVPPEWGRETSESLAKLGVSGTFTPLEDTLHVLRRKSLLDIEKWILTKLPPL</sequence>
<dbReference type="Pfam" id="PF02230">
    <property type="entry name" value="Abhydrolase_2"/>
    <property type="match status" value="1"/>
</dbReference>
<gene>
    <name evidence="6" type="primary">LOC117575679</name>
</gene>
<dbReference type="PANTHER" id="PTHR10655:SF17">
    <property type="entry name" value="LYSOPHOSPHOLIPASE-LIKE PROTEIN 1"/>
    <property type="match status" value="1"/>
</dbReference>
<comment type="similarity">
    <text evidence="1">Belongs to the AB hydrolase superfamily. AB hydrolase 2 family.</text>
</comment>
<dbReference type="GeneID" id="117575679"/>
<keyword evidence="5" id="KW-1185">Reference proteome</keyword>
<feature type="domain" description="Phospholipase/carboxylesterase/thioesterase" evidence="4">
    <location>
        <begin position="4"/>
        <end position="218"/>
    </location>
</feature>
<dbReference type="InterPro" id="IPR050565">
    <property type="entry name" value="LYPA1-2/EST-like"/>
</dbReference>
<dbReference type="InterPro" id="IPR029058">
    <property type="entry name" value="AB_hydrolase_fold"/>
</dbReference>
<dbReference type="EC" id="3.1.2.22" evidence="2"/>
<dbReference type="RefSeq" id="XP_034115858.1">
    <property type="nucleotide sequence ID" value="XM_034259967.2"/>
</dbReference>
<dbReference type="GO" id="GO:0008474">
    <property type="term" value="F:palmitoyl-(protein) hydrolase activity"/>
    <property type="evidence" value="ECO:0007669"/>
    <property type="project" value="UniProtKB-EC"/>
</dbReference>
<keyword evidence="3" id="KW-0378">Hydrolase</keyword>
<dbReference type="AlphaFoldDB" id="A0A6P8XRI1"/>
<dbReference type="PANTHER" id="PTHR10655">
    <property type="entry name" value="LYSOPHOSPHOLIPASE-RELATED"/>
    <property type="match status" value="1"/>
</dbReference>
<dbReference type="Gene3D" id="3.40.50.1820">
    <property type="entry name" value="alpha/beta hydrolase"/>
    <property type="match status" value="1"/>
</dbReference>
<accession>A0A6P8XRI1</accession>
<dbReference type="OrthoDB" id="2418081at2759"/>
<evidence type="ECO:0000259" key="4">
    <source>
        <dbReference type="Pfam" id="PF02230"/>
    </source>
</evidence>
<dbReference type="SUPFAM" id="SSF53474">
    <property type="entry name" value="alpha/beta-Hydrolases"/>
    <property type="match status" value="1"/>
</dbReference>
<evidence type="ECO:0000313" key="6">
    <source>
        <dbReference type="RefSeq" id="XP_034115858.1"/>
    </source>
</evidence>
<protein>
    <recommendedName>
        <fullName evidence="2">palmitoyl-protein hydrolase</fullName>
        <ecNumber evidence="2">3.1.2.22</ecNumber>
    </recommendedName>
</protein>
<name>A0A6P8XRI1_DROAB</name>
<dbReference type="GO" id="GO:0005737">
    <property type="term" value="C:cytoplasm"/>
    <property type="evidence" value="ECO:0007669"/>
    <property type="project" value="TreeGrafter"/>
</dbReference>
<dbReference type="GO" id="GO:0052689">
    <property type="term" value="F:carboxylic ester hydrolase activity"/>
    <property type="evidence" value="ECO:0007669"/>
    <property type="project" value="TreeGrafter"/>
</dbReference>
<evidence type="ECO:0000256" key="3">
    <source>
        <dbReference type="ARBA" id="ARBA00022801"/>
    </source>
</evidence>
<evidence type="ECO:0000256" key="2">
    <source>
        <dbReference type="ARBA" id="ARBA00012423"/>
    </source>
</evidence>
<evidence type="ECO:0000256" key="1">
    <source>
        <dbReference type="ARBA" id="ARBA00006499"/>
    </source>
</evidence>
<dbReference type="Proteomes" id="UP000515160">
    <property type="component" value="Chromosome 2R"/>
</dbReference>
<organism evidence="5 6">
    <name type="scientific">Drosophila albomicans</name>
    <name type="common">Fruit fly</name>
    <dbReference type="NCBI Taxonomy" id="7291"/>
    <lineage>
        <taxon>Eukaryota</taxon>
        <taxon>Metazoa</taxon>
        <taxon>Ecdysozoa</taxon>
        <taxon>Arthropoda</taxon>
        <taxon>Hexapoda</taxon>
        <taxon>Insecta</taxon>
        <taxon>Pterygota</taxon>
        <taxon>Neoptera</taxon>
        <taxon>Endopterygota</taxon>
        <taxon>Diptera</taxon>
        <taxon>Brachycera</taxon>
        <taxon>Muscomorpha</taxon>
        <taxon>Ephydroidea</taxon>
        <taxon>Drosophilidae</taxon>
        <taxon>Drosophila</taxon>
    </lineage>
</organism>